<dbReference type="RefSeq" id="WP_306436716.1">
    <property type="nucleotide sequence ID" value="NZ_AP025343.1"/>
</dbReference>
<evidence type="ECO:0000313" key="2">
    <source>
        <dbReference type="Proteomes" id="UP000682811"/>
    </source>
</evidence>
<accession>A0A919YNS2</accession>
<comment type="caution">
    <text evidence="1">The sequence shown here is derived from an EMBL/GenBank/DDBJ whole genome shotgun (WGS) entry which is preliminary data.</text>
</comment>
<dbReference type="AlphaFoldDB" id="A0A919YNS2"/>
<protein>
    <submittedName>
        <fullName evidence="1">Uncharacterized protein</fullName>
    </submittedName>
</protein>
<sequence>MLIKAEHEKKNLTKPQYEKLYFDKLTKQKTPVGGYSLLLLPEQLRTFIGPKTDIPPSVDVQRANVAIQKWYGEYSLPANPYVVAANTNIAEYGRTHERIGR</sequence>
<dbReference type="Proteomes" id="UP000682811">
    <property type="component" value="Unassembled WGS sequence"/>
</dbReference>
<dbReference type="EMBL" id="BORT01000058">
    <property type="protein sequence ID" value="GIO51592.1"/>
    <property type="molecule type" value="Genomic_DNA"/>
</dbReference>
<gene>
    <name evidence="1" type="ORF">J34TS1_63570</name>
</gene>
<proteinExistence type="predicted"/>
<name>A0A919YNS2_9BACL</name>
<evidence type="ECO:0000313" key="1">
    <source>
        <dbReference type="EMBL" id="GIO51592.1"/>
    </source>
</evidence>
<reference evidence="1 2" key="1">
    <citation type="submission" date="2021-03" db="EMBL/GenBank/DDBJ databases">
        <title>Antimicrobial resistance genes in bacteria isolated from Japanese honey, and their potential for conferring macrolide and lincosamide resistance in the American foulbrood pathogen Paenibacillus larvae.</title>
        <authorList>
            <person name="Okamoto M."/>
            <person name="Kumagai M."/>
            <person name="Kanamori H."/>
            <person name="Takamatsu D."/>
        </authorList>
    </citation>
    <scope>NUCLEOTIDE SEQUENCE [LARGE SCALE GENOMIC DNA]</scope>
    <source>
        <strain evidence="1 2">J34TS1</strain>
    </source>
</reference>
<organism evidence="1 2">
    <name type="scientific">Paenibacillus azoreducens</name>
    <dbReference type="NCBI Taxonomy" id="116718"/>
    <lineage>
        <taxon>Bacteria</taxon>
        <taxon>Bacillati</taxon>
        <taxon>Bacillota</taxon>
        <taxon>Bacilli</taxon>
        <taxon>Bacillales</taxon>
        <taxon>Paenibacillaceae</taxon>
        <taxon>Paenibacillus</taxon>
    </lineage>
</organism>
<keyword evidence="2" id="KW-1185">Reference proteome</keyword>